<name>A0AAE2ZN59_9HYPH</name>
<dbReference type="GO" id="GO:0016787">
    <property type="term" value="F:hydrolase activity"/>
    <property type="evidence" value="ECO:0007669"/>
    <property type="project" value="InterPro"/>
</dbReference>
<dbReference type="SUPFAM" id="SSF56300">
    <property type="entry name" value="Metallo-dependent phosphatases"/>
    <property type="match status" value="1"/>
</dbReference>
<comment type="caution">
    <text evidence="2">The sequence shown here is derived from an EMBL/GenBank/DDBJ whole genome shotgun (WGS) entry which is preliminary data.</text>
</comment>
<dbReference type="InterPro" id="IPR029052">
    <property type="entry name" value="Metallo-depent_PP-like"/>
</dbReference>
<dbReference type="AlphaFoldDB" id="A0AAE2ZN59"/>
<sequence>MPDDSDRTPLGALLPKGGGHQFVLYGDSCSGVPGGPHEQTLARVNRVVSRLAPKPDFIIYPGDEVMGLTNDEAELRRQWAYFLGTEMAWLDPDIPVYHATGNHTTYSIMSERVFADVLSHLPRNGAAGQEGLSYFIRRDDLLIVFVHTLSQAMGGEGHVETDWLDATLAANDDARWKLVVGHHPAFPANGYEGPYQRTIGDDYVDAFRNTLKRHDVFAYLCSHLLLFDAQAHDGVLQILTAGAGTAERMPKGIEYLHCVQAALDEDGLRYQVIDDEGAVRERLAWPLRHPPSDEWMILSKGEMAAPLQGYQDAAAKTPAILSFRFRGRAAEIGGPKQTLLAALDATTGTEPVWIGLTGACQKLTVILQPYPNNSPHYWFGPELDPGRPFDLQLALHGGMGPGGLIWRRSDDDAWSSLEHRSPWGLEKIHWPATWHIGHGPDPDDRPFAGSDLLIRHHFQGI</sequence>
<keyword evidence="3" id="KW-1185">Reference proteome</keyword>
<dbReference type="RefSeq" id="WP_220228437.1">
    <property type="nucleotide sequence ID" value="NZ_JAICBX010000002.1"/>
</dbReference>
<accession>A0AAE2ZN59</accession>
<dbReference type="Gene3D" id="3.60.21.10">
    <property type="match status" value="1"/>
</dbReference>
<organism evidence="2 3">
    <name type="scientific">Flavimaribacter sediminis</name>
    <dbReference type="NCBI Taxonomy" id="2865987"/>
    <lineage>
        <taxon>Bacteria</taxon>
        <taxon>Pseudomonadati</taxon>
        <taxon>Pseudomonadota</taxon>
        <taxon>Alphaproteobacteria</taxon>
        <taxon>Hyphomicrobiales</taxon>
        <taxon>Rhizobiaceae</taxon>
        <taxon>Flavimaribacter</taxon>
    </lineage>
</organism>
<proteinExistence type="predicted"/>
<protein>
    <submittedName>
        <fullName evidence="2">Metallophosphoesterase</fullName>
    </submittedName>
</protein>
<dbReference type="Proteomes" id="UP001196509">
    <property type="component" value="Unassembled WGS sequence"/>
</dbReference>
<dbReference type="Pfam" id="PF00149">
    <property type="entry name" value="Metallophos"/>
    <property type="match status" value="1"/>
</dbReference>
<evidence type="ECO:0000259" key="1">
    <source>
        <dbReference type="Pfam" id="PF00149"/>
    </source>
</evidence>
<evidence type="ECO:0000313" key="2">
    <source>
        <dbReference type="EMBL" id="MBW8637755.1"/>
    </source>
</evidence>
<evidence type="ECO:0000313" key="3">
    <source>
        <dbReference type="Proteomes" id="UP001196509"/>
    </source>
</evidence>
<reference evidence="2" key="1">
    <citation type="submission" date="2021-08" db="EMBL/GenBank/DDBJ databases">
        <title>Hoeflea bacterium WL0058 sp. nov., isolated from the sediment.</title>
        <authorList>
            <person name="Wang L."/>
            <person name="Zhang D."/>
        </authorList>
    </citation>
    <scope>NUCLEOTIDE SEQUENCE</scope>
    <source>
        <strain evidence="2">WL0058</strain>
    </source>
</reference>
<dbReference type="EMBL" id="JAICBX010000002">
    <property type="protein sequence ID" value="MBW8637755.1"/>
    <property type="molecule type" value="Genomic_DNA"/>
</dbReference>
<gene>
    <name evidence="2" type="ORF">K1W69_11205</name>
</gene>
<dbReference type="InterPro" id="IPR004843">
    <property type="entry name" value="Calcineurin-like_PHP"/>
</dbReference>
<feature type="domain" description="Calcineurin-like phosphoesterase" evidence="1">
    <location>
        <begin position="38"/>
        <end position="223"/>
    </location>
</feature>